<proteinExistence type="predicted"/>
<gene>
    <name evidence="6" type="ORF">BA062_07465</name>
</gene>
<dbReference type="PANTHER" id="PTHR43537">
    <property type="entry name" value="TRANSCRIPTIONAL REGULATOR, GNTR FAMILY"/>
    <property type="match status" value="1"/>
</dbReference>
<evidence type="ECO:0000256" key="4">
    <source>
        <dbReference type="SAM" id="MobiDB-lite"/>
    </source>
</evidence>
<dbReference type="GO" id="GO:0003677">
    <property type="term" value="F:DNA binding"/>
    <property type="evidence" value="ECO:0007669"/>
    <property type="project" value="UniProtKB-KW"/>
</dbReference>
<dbReference type="InterPro" id="IPR009057">
    <property type="entry name" value="Homeodomain-like_sf"/>
</dbReference>
<protein>
    <recommendedName>
        <fullName evidence="5">HTH gntR-type domain-containing protein</fullName>
    </recommendedName>
</protein>
<evidence type="ECO:0000256" key="1">
    <source>
        <dbReference type="ARBA" id="ARBA00023015"/>
    </source>
</evidence>
<dbReference type="SUPFAM" id="SSF46785">
    <property type="entry name" value="Winged helix' DNA-binding domain"/>
    <property type="match status" value="1"/>
</dbReference>
<dbReference type="EMBL" id="MASU01000005">
    <property type="protein sequence ID" value="PXY35373.1"/>
    <property type="molecule type" value="Genomic_DNA"/>
</dbReference>
<dbReference type="Gene3D" id="1.10.10.10">
    <property type="entry name" value="Winged helix-like DNA-binding domain superfamily/Winged helix DNA-binding domain"/>
    <property type="match status" value="1"/>
</dbReference>
<organism evidence="6 7">
    <name type="scientific">Prauserella flavalba</name>
    <dbReference type="NCBI Taxonomy" id="1477506"/>
    <lineage>
        <taxon>Bacteria</taxon>
        <taxon>Bacillati</taxon>
        <taxon>Actinomycetota</taxon>
        <taxon>Actinomycetes</taxon>
        <taxon>Pseudonocardiales</taxon>
        <taxon>Pseudonocardiaceae</taxon>
        <taxon>Prauserella</taxon>
    </lineage>
</organism>
<dbReference type="SUPFAM" id="SSF48008">
    <property type="entry name" value="GntR ligand-binding domain-like"/>
    <property type="match status" value="1"/>
</dbReference>
<dbReference type="SMART" id="SM00345">
    <property type="entry name" value="HTH_GNTR"/>
    <property type="match status" value="1"/>
</dbReference>
<evidence type="ECO:0000256" key="2">
    <source>
        <dbReference type="ARBA" id="ARBA00023125"/>
    </source>
</evidence>
<dbReference type="PANTHER" id="PTHR43537:SF45">
    <property type="entry name" value="GNTR FAMILY REGULATORY PROTEIN"/>
    <property type="match status" value="1"/>
</dbReference>
<keyword evidence="2" id="KW-0238">DNA-binding</keyword>
<dbReference type="SUPFAM" id="SSF46689">
    <property type="entry name" value="Homeodomain-like"/>
    <property type="match status" value="1"/>
</dbReference>
<dbReference type="PRINTS" id="PR00035">
    <property type="entry name" value="HTHGNTR"/>
</dbReference>
<dbReference type="SMART" id="SM00895">
    <property type="entry name" value="FCD"/>
    <property type="match status" value="1"/>
</dbReference>
<dbReference type="PROSITE" id="PS50949">
    <property type="entry name" value="HTH_GNTR"/>
    <property type="match status" value="1"/>
</dbReference>
<comment type="caution">
    <text evidence="6">The sequence shown here is derived from an EMBL/GenBank/DDBJ whole genome shotgun (WGS) entry which is preliminary data.</text>
</comment>
<dbReference type="InterPro" id="IPR008920">
    <property type="entry name" value="TF_FadR/GntR_C"/>
</dbReference>
<dbReference type="Gene3D" id="1.20.120.530">
    <property type="entry name" value="GntR ligand-binding domain-like"/>
    <property type="match status" value="1"/>
</dbReference>
<dbReference type="OrthoDB" id="2375382at2"/>
<dbReference type="InterPro" id="IPR000524">
    <property type="entry name" value="Tscrpt_reg_HTH_GntR"/>
</dbReference>
<dbReference type="AlphaFoldDB" id="A0A318LLM7"/>
<keyword evidence="3" id="KW-0804">Transcription</keyword>
<evidence type="ECO:0000313" key="7">
    <source>
        <dbReference type="Proteomes" id="UP000247892"/>
    </source>
</evidence>
<accession>A0A318LLM7</accession>
<dbReference type="InterPro" id="IPR036390">
    <property type="entry name" value="WH_DNA-bd_sf"/>
</dbReference>
<evidence type="ECO:0000259" key="5">
    <source>
        <dbReference type="PROSITE" id="PS50949"/>
    </source>
</evidence>
<dbReference type="Pfam" id="PF00392">
    <property type="entry name" value="GntR"/>
    <property type="match status" value="1"/>
</dbReference>
<dbReference type="GO" id="GO:0003700">
    <property type="term" value="F:DNA-binding transcription factor activity"/>
    <property type="evidence" value="ECO:0007669"/>
    <property type="project" value="InterPro"/>
</dbReference>
<feature type="domain" description="HTH gntR-type" evidence="5">
    <location>
        <begin position="294"/>
        <end position="361"/>
    </location>
</feature>
<dbReference type="Proteomes" id="UP000247892">
    <property type="component" value="Unassembled WGS sequence"/>
</dbReference>
<keyword evidence="1" id="KW-0805">Transcription regulation</keyword>
<reference evidence="6 7" key="1">
    <citation type="submission" date="2016-07" db="EMBL/GenBank/DDBJ databases">
        <title>Draft genome sequence of Prauserella sp. YIM 121212, isolated from alkaline soil.</title>
        <authorList>
            <person name="Ruckert C."/>
            <person name="Albersmeier A."/>
            <person name="Jiang C.-L."/>
            <person name="Jiang Y."/>
            <person name="Kalinowski J."/>
            <person name="Schneider O."/>
            <person name="Winkler A."/>
            <person name="Zotchev S.B."/>
        </authorList>
    </citation>
    <scope>NUCLEOTIDE SEQUENCE [LARGE SCALE GENOMIC DNA]</scope>
    <source>
        <strain evidence="6 7">YIM 121212</strain>
    </source>
</reference>
<dbReference type="InterPro" id="IPR011711">
    <property type="entry name" value="GntR_C"/>
</dbReference>
<evidence type="ECO:0000313" key="6">
    <source>
        <dbReference type="EMBL" id="PXY35373.1"/>
    </source>
</evidence>
<evidence type="ECO:0000256" key="3">
    <source>
        <dbReference type="ARBA" id="ARBA00023163"/>
    </source>
</evidence>
<dbReference type="Pfam" id="PF13565">
    <property type="entry name" value="HTH_32"/>
    <property type="match status" value="1"/>
</dbReference>
<keyword evidence="7" id="KW-1185">Reference proteome</keyword>
<dbReference type="InterPro" id="IPR036388">
    <property type="entry name" value="WH-like_DNA-bd_sf"/>
</dbReference>
<feature type="region of interest" description="Disordered" evidence="4">
    <location>
        <begin position="45"/>
        <end position="65"/>
    </location>
</feature>
<name>A0A318LLM7_9PSEU</name>
<dbReference type="Pfam" id="PF07729">
    <property type="entry name" value="FCD"/>
    <property type="match status" value="1"/>
</dbReference>
<dbReference type="RefSeq" id="WP_110335367.1">
    <property type="nucleotide sequence ID" value="NZ_MASU01000005.1"/>
</dbReference>
<sequence length="521" mass="54943">MPVLQLGDADRATLLRWARSPGTPQALVLRARIVLACAEAGTVAEAGPDGLTDRTRPGRPSTVGHDGTDRVLAALLTPPPKGPWSTRSLAAETGLSQSTVSRILRTLWPSGPEAAPSLADEVRHVAGVYFDREALVVAFAGDGAAGPAAPAARDVALTGTQTLFAAVATTRSRPAAPASGPRAFLGAVDRAVPAPGRVVVLLSGAGAAAEAWVRQRSRFLPVVAPTPAHWHAQAGRALRSPALASADVTELTGRLRAWSRAPTEAFSWVRKWHSTNDSPIAPVYPPVARPSAGARLADRVVPVLRESIAGGRFQPGERIKEAPLAAQLGVSRGTVRDALRTLADDGLLDLLPNRGAAVPRMHAADVLETYAARALLGSLLVRKLATRDGPALRPVASAVAEVRAMARRGHVDATAEADLRFQEAMAEAAELPRTALHFNRLGVQLRMFISILGLDYADAVDRMVLDATGIFAALRAGSPEEAAARWRAKVEYAVRYMVAELPLEGFDADLWTTLTGGYGRA</sequence>